<evidence type="ECO:0000256" key="1">
    <source>
        <dbReference type="SAM" id="MobiDB-lite"/>
    </source>
</evidence>
<dbReference type="Proteomes" id="UP000620124">
    <property type="component" value="Unassembled WGS sequence"/>
</dbReference>
<dbReference type="EMBL" id="JACAZI010000009">
    <property type="protein sequence ID" value="KAF7351898.1"/>
    <property type="molecule type" value="Genomic_DNA"/>
</dbReference>
<name>A0A8H7CYB9_9AGAR</name>
<gene>
    <name evidence="2" type="ORF">MVEN_01151500</name>
</gene>
<proteinExistence type="predicted"/>
<evidence type="ECO:0000313" key="3">
    <source>
        <dbReference type="Proteomes" id="UP000620124"/>
    </source>
</evidence>
<dbReference type="AlphaFoldDB" id="A0A8H7CYB9"/>
<protein>
    <submittedName>
        <fullName evidence="2">Uncharacterized protein</fullName>
    </submittedName>
</protein>
<feature type="region of interest" description="Disordered" evidence="1">
    <location>
        <begin position="353"/>
        <end position="433"/>
    </location>
</feature>
<feature type="region of interest" description="Disordered" evidence="1">
    <location>
        <begin position="449"/>
        <end position="471"/>
    </location>
</feature>
<dbReference type="OrthoDB" id="3034775at2759"/>
<sequence>MNKVQFLNRDTYGTTGDVDRLTLDSTAYQVLYDAAADVRQAYASDQELVCRPFTISAAQSEYLGTETDEHGRESINFIALNANVTGYDTRREAPYSFVGHLKCTLYAPPGAADVPWALEAPYVSRLGLRRTLETFHAHQRPCFAFPMHSTSLRPILDYLQPRHPDASGTSTNLSNHSLQSPNIPQVDYRVPPIEADTHETGQAIHNSAITHALWQPSPTYKWHYISGSNQHPYIGPTWEFMGTSLTGGQRWREYCPTNSSIPNLGSVEHGEEPVPFNGEIANVPEDTADTDSDEDYVLRSSRPPTPISSASITVQIPDKHDRYSRPVPRFLVPLRDGTVLACQEQAAELARTIRQSQRARRGYPRQYAIPRVPYTVPEDPDWSETDSSNGPSSSDWDSDYEGSDNEEDDEPPSRPLESGDSYFPSRPLSPRRYHLGNYTMTERHGWPLIRKRSSSPPELVAGSDEDQYDHASTESVCSSMDGNDAINQAGLQYSLTPPPELSIASHTFGHPNLALLAAEPLSPSFTASPKPRDLGISSSSSVAVPPLSTLSHFAQAALSNAETALHGFQLTFTPLKTTPLQELEGRVRSLEKMSPCPCLPTPDAFKEVSQGGTFPVLDEDDKRTRALNQLAILLADQMREPKVYRAEVEIPAINTELLTGFSKGIPIPRPNHSVPPRPFQFATLDPRPSYTPNPSPTLLDNTVTLNDYDDSLYARSPSPKTPLTVEEQQMIQDIFSLDSDEDSQEIQDAGELIAYQCAAWVAELAAQDLTPQPCRPIGCRAFSTRGSNLPQSPLPQPYYQYQQINGRDGPSSRRPVRHGDGVISFGRAQNGWHDYQNGNPPWPRKERERSEAIGYALEYPDNVVSLTLRHFRSRIFPSLHQARLHHTEQRLLLEESYQAQTGSVFDLGKLPKDVYPEGRRNFSITRTDDTYRQELGMDHGTDSFATPLAARIPYLSNVGPNSMRPLQGQYSHLEQEHNRRTPPAPVTRSATFVRPGTPVECDEHQSAKRRKTQDVPLQQQVLSAETFKSVVAHWQPHLLVLRGLRGDILATIQRLKEVIEYLGQRDLFREIFFPFEEHFAISTIQQMFDLECDNNPDGLFRRNNYHLNSLLHDAEANFIQSCVILFRRTNDLQLAYTLEELLFTQFRDDMGIMQLLRAGFLHNAEEASGNRFQPNAGTLKERFEEFAAHYSLETPMAI</sequence>
<accession>A0A8H7CYB9</accession>
<reference evidence="2" key="1">
    <citation type="submission" date="2020-05" db="EMBL/GenBank/DDBJ databases">
        <title>Mycena genomes resolve the evolution of fungal bioluminescence.</title>
        <authorList>
            <person name="Tsai I.J."/>
        </authorList>
    </citation>
    <scope>NUCLEOTIDE SEQUENCE</scope>
    <source>
        <strain evidence="2">CCC161011</strain>
    </source>
</reference>
<organism evidence="2 3">
    <name type="scientific">Mycena venus</name>
    <dbReference type="NCBI Taxonomy" id="2733690"/>
    <lineage>
        <taxon>Eukaryota</taxon>
        <taxon>Fungi</taxon>
        <taxon>Dikarya</taxon>
        <taxon>Basidiomycota</taxon>
        <taxon>Agaricomycotina</taxon>
        <taxon>Agaricomycetes</taxon>
        <taxon>Agaricomycetidae</taxon>
        <taxon>Agaricales</taxon>
        <taxon>Marasmiineae</taxon>
        <taxon>Mycenaceae</taxon>
        <taxon>Mycena</taxon>
    </lineage>
</organism>
<keyword evidence="3" id="KW-1185">Reference proteome</keyword>
<feature type="compositionally biased region" description="Low complexity" evidence="1">
    <location>
        <begin position="385"/>
        <end position="395"/>
    </location>
</feature>
<feature type="compositionally biased region" description="Acidic residues" evidence="1">
    <location>
        <begin position="396"/>
        <end position="410"/>
    </location>
</feature>
<feature type="region of interest" description="Disordered" evidence="1">
    <location>
        <begin position="972"/>
        <end position="1015"/>
    </location>
</feature>
<comment type="caution">
    <text evidence="2">The sequence shown here is derived from an EMBL/GenBank/DDBJ whole genome shotgun (WGS) entry which is preliminary data.</text>
</comment>
<evidence type="ECO:0000313" key="2">
    <source>
        <dbReference type="EMBL" id="KAF7351898.1"/>
    </source>
</evidence>